<dbReference type="Proteomes" id="UP000585474">
    <property type="component" value="Unassembled WGS sequence"/>
</dbReference>
<organism evidence="3 4">
    <name type="scientific">Actinidia rufa</name>
    <dbReference type="NCBI Taxonomy" id="165716"/>
    <lineage>
        <taxon>Eukaryota</taxon>
        <taxon>Viridiplantae</taxon>
        <taxon>Streptophyta</taxon>
        <taxon>Embryophyta</taxon>
        <taxon>Tracheophyta</taxon>
        <taxon>Spermatophyta</taxon>
        <taxon>Magnoliopsida</taxon>
        <taxon>eudicotyledons</taxon>
        <taxon>Gunneridae</taxon>
        <taxon>Pentapetalae</taxon>
        <taxon>asterids</taxon>
        <taxon>Ericales</taxon>
        <taxon>Actinidiaceae</taxon>
        <taxon>Actinidia</taxon>
    </lineage>
</organism>
<evidence type="ECO:0000313" key="4">
    <source>
        <dbReference type="Proteomes" id="UP000585474"/>
    </source>
</evidence>
<reference evidence="4" key="1">
    <citation type="submission" date="2019-07" db="EMBL/GenBank/DDBJ databases">
        <title>De Novo Assembly of kiwifruit Actinidia rufa.</title>
        <authorList>
            <person name="Sugita-Konishi S."/>
            <person name="Sato K."/>
            <person name="Mori E."/>
            <person name="Abe Y."/>
            <person name="Kisaki G."/>
            <person name="Hamano K."/>
            <person name="Suezawa K."/>
            <person name="Otani M."/>
            <person name="Fukuda T."/>
            <person name="Manabe T."/>
            <person name="Gomi K."/>
            <person name="Tabuchi M."/>
            <person name="Akimitsu K."/>
            <person name="Kataoka I."/>
        </authorList>
    </citation>
    <scope>NUCLEOTIDE SEQUENCE [LARGE SCALE GENOMIC DNA]</scope>
    <source>
        <strain evidence="4">cv. Fuchu</strain>
    </source>
</reference>
<accession>A0A7J0DWJ2</accession>
<dbReference type="AlphaFoldDB" id="A0A7J0DWJ2"/>
<proteinExistence type="predicted"/>
<comment type="caution">
    <text evidence="3">The sequence shown here is derived from an EMBL/GenBank/DDBJ whole genome shotgun (WGS) entry which is preliminary data.</text>
</comment>
<keyword evidence="2" id="KW-1133">Transmembrane helix</keyword>
<evidence type="ECO:0000256" key="2">
    <source>
        <dbReference type="SAM" id="Phobius"/>
    </source>
</evidence>
<feature type="region of interest" description="Disordered" evidence="1">
    <location>
        <begin position="137"/>
        <end position="161"/>
    </location>
</feature>
<evidence type="ECO:0000313" key="3">
    <source>
        <dbReference type="EMBL" id="GFS44181.1"/>
    </source>
</evidence>
<protein>
    <submittedName>
        <fullName evidence="3">Uncharacterized protein</fullName>
    </submittedName>
</protein>
<evidence type="ECO:0000256" key="1">
    <source>
        <dbReference type="SAM" id="MobiDB-lite"/>
    </source>
</evidence>
<name>A0A7J0DWJ2_9ERIC</name>
<feature type="transmembrane region" description="Helical" evidence="2">
    <location>
        <begin position="37"/>
        <end position="57"/>
    </location>
</feature>
<keyword evidence="2" id="KW-0472">Membrane</keyword>
<sequence length="161" mass="15027">MKKATLVCVVFQFRTLARTVAMFDLSDCGDIMGGNDVVSWSMVFLVLVCLGLCGGGVEADRKGRFLNYESDGIDNVQQNKYGTDTAYGGYASGGSGGGSGLGGGGGSGMGQGGGYGSGGGSGGGLGGGYGLGGGGGGGGGSGSGYGKGSGGGGGGGGYGPP</sequence>
<gene>
    <name evidence="3" type="ORF">Acr_00g0089000</name>
</gene>
<dbReference type="EMBL" id="BJWL01000433">
    <property type="protein sequence ID" value="GFS44181.1"/>
    <property type="molecule type" value="Genomic_DNA"/>
</dbReference>
<keyword evidence="2" id="KW-0812">Transmembrane</keyword>
<keyword evidence="4" id="KW-1185">Reference proteome</keyword>